<proteinExistence type="predicted"/>
<dbReference type="PANTHER" id="PTHR33495:SF2">
    <property type="entry name" value="ANTI-SIGMA FACTOR ANTAGONIST TM_1081-RELATED"/>
    <property type="match status" value="1"/>
</dbReference>
<dbReference type="PROSITE" id="PS50801">
    <property type="entry name" value="STAS"/>
    <property type="match status" value="1"/>
</dbReference>
<dbReference type="Gene3D" id="3.30.750.24">
    <property type="entry name" value="STAS domain"/>
    <property type="match status" value="1"/>
</dbReference>
<evidence type="ECO:0000313" key="2">
    <source>
        <dbReference type="EMBL" id="MCQ8895034.1"/>
    </source>
</evidence>
<keyword evidence="3" id="KW-1185">Reference proteome</keyword>
<evidence type="ECO:0000313" key="3">
    <source>
        <dbReference type="Proteomes" id="UP001204142"/>
    </source>
</evidence>
<gene>
    <name evidence="2" type="ORF">NQT62_01115</name>
</gene>
<dbReference type="RefSeq" id="WP_256762694.1">
    <property type="nucleotide sequence ID" value="NZ_JANIGO010000001.1"/>
</dbReference>
<sequence>MMTIEEQDEVQVVHLEARVVDAKTAGHIRETLQELMPHHKRFVLDLAATQLVDSGGLAGIVMLLKNMNSQQCKMVLCNLSKPVVTLFQLTKMDRLFKIQPDLKAAIGQCVE</sequence>
<dbReference type="InterPro" id="IPR036513">
    <property type="entry name" value="STAS_dom_sf"/>
</dbReference>
<accession>A0ABT1WCC7</accession>
<dbReference type="Proteomes" id="UP001204142">
    <property type="component" value="Unassembled WGS sequence"/>
</dbReference>
<comment type="caution">
    <text evidence="2">The sequence shown here is derived from an EMBL/GenBank/DDBJ whole genome shotgun (WGS) entry which is preliminary data.</text>
</comment>
<protein>
    <submittedName>
        <fullName evidence="2">STAS domain-containing protein</fullName>
    </submittedName>
</protein>
<feature type="domain" description="STAS" evidence="1">
    <location>
        <begin position="20"/>
        <end position="109"/>
    </location>
</feature>
<dbReference type="CDD" id="cd07043">
    <property type="entry name" value="STAS_anti-anti-sigma_factors"/>
    <property type="match status" value="1"/>
</dbReference>
<dbReference type="EMBL" id="JANIGO010000001">
    <property type="protein sequence ID" value="MCQ8895034.1"/>
    <property type="molecule type" value="Genomic_DNA"/>
</dbReference>
<dbReference type="SUPFAM" id="SSF52091">
    <property type="entry name" value="SpoIIaa-like"/>
    <property type="match status" value="1"/>
</dbReference>
<organism evidence="2 3">
    <name type="scientific">Limnobacter humi</name>
    <dbReference type="NCBI Taxonomy" id="1778671"/>
    <lineage>
        <taxon>Bacteria</taxon>
        <taxon>Pseudomonadati</taxon>
        <taxon>Pseudomonadota</taxon>
        <taxon>Betaproteobacteria</taxon>
        <taxon>Burkholderiales</taxon>
        <taxon>Burkholderiaceae</taxon>
        <taxon>Limnobacter</taxon>
    </lineage>
</organism>
<dbReference type="InterPro" id="IPR002645">
    <property type="entry name" value="STAS_dom"/>
</dbReference>
<name>A0ABT1WCC7_9BURK</name>
<evidence type="ECO:0000259" key="1">
    <source>
        <dbReference type="PROSITE" id="PS50801"/>
    </source>
</evidence>
<reference evidence="2 3" key="1">
    <citation type="submission" date="2022-07" db="EMBL/GenBank/DDBJ databases">
        <authorList>
            <person name="Xamxidin M."/>
            <person name="Wu M."/>
        </authorList>
    </citation>
    <scope>NUCLEOTIDE SEQUENCE [LARGE SCALE GENOMIC DNA]</scope>
    <source>
        <strain evidence="2 3">NBRC 111650</strain>
    </source>
</reference>
<dbReference type="Pfam" id="PF01740">
    <property type="entry name" value="STAS"/>
    <property type="match status" value="1"/>
</dbReference>
<dbReference type="PANTHER" id="PTHR33495">
    <property type="entry name" value="ANTI-SIGMA FACTOR ANTAGONIST TM_1081-RELATED-RELATED"/>
    <property type="match status" value="1"/>
</dbReference>